<comment type="similarity">
    <text evidence="1">Belongs to the carnitine/choline acetyltransferase family.</text>
</comment>
<gene>
    <name evidence="3" type="ORF">M9458_011626</name>
</gene>
<dbReference type="PANTHER" id="PTHR22589">
    <property type="entry name" value="CARNITINE O-ACYLTRANSFERASE"/>
    <property type="match status" value="1"/>
</dbReference>
<evidence type="ECO:0000259" key="2">
    <source>
        <dbReference type="Pfam" id="PF00755"/>
    </source>
</evidence>
<dbReference type="InterPro" id="IPR000542">
    <property type="entry name" value="Carn_acyl_trans"/>
</dbReference>
<evidence type="ECO:0000313" key="3">
    <source>
        <dbReference type="EMBL" id="KAL0193330.1"/>
    </source>
</evidence>
<evidence type="ECO:0000313" key="4">
    <source>
        <dbReference type="Proteomes" id="UP001529510"/>
    </source>
</evidence>
<evidence type="ECO:0000256" key="1">
    <source>
        <dbReference type="ARBA" id="ARBA00005232"/>
    </source>
</evidence>
<dbReference type="PANTHER" id="PTHR22589:SF50">
    <property type="entry name" value="CARNITINE O-ACETYLTRANSFERASE"/>
    <property type="match status" value="1"/>
</dbReference>
<dbReference type="Proteomes" id="UP001529510">
    <property type="component" value="Unassembled WGS sequence"/>
</dbReference>
<sequence length="71" mass="7606">VPAKTDCVMCFGPVVPDGYGVCYNPMDAHINFAVSAFNSCQDTNAARLAQGLEDALVDMKTLLEQTPKAKL</sequence>
<name>A0ABD0R5M4_CIRMR</name>
<dbReference type="AlphaFoldDB" id="A0ABD0R5M4"/>
<dbReference type="Gene3D" id="3.30.559.10">
    <property type="entry name" value="Chloramphenicol acetyltransferase-like domain"/>
    <property type="match status" value="1"/>
</dbReference>
<dbReference type="EMBL" id="JAMKFB020000005">
    <property type="protein sequence ID" value="KAL0193330.1"/>
    <property type="molecule type" value="Genomic_DNA"/>
</dbReference>
<dbReference type="Pfam" id="PF00755">
    <property type="entry name" value="Carn_acyltransf"/>
    <property type="match status" value="1"/>
</dbReference>
<dbReference type="InterPro" id="IPR023213">
    <property type="entry name" value="CAT-like_dom_sf"/>
</dbReference>
<feature type="non-terminal residue" evidence="3">
    <location>
        <position position="1"/>
    </location>
</feature>
<proteinExistence type="inferred from homology"/>
<protein>
    <recommendedName>
        <fullName evidence="2">Choline/carnitine acyltransferase domain-containing protein</fullName>
    </recommendedName>
</protein>
<dbReference type="SUPFAM" id="SSF52777">
    <property type="entry name" value="CoA-dependent acyltransferases"/>
    <property type="match status" value="1"/>
</dbReference>
<reference evidence="3 4" key="1">
    <citation type="submission" date="2024-05" db="EMBL/GenBank/DDBJ databases">
        <title>Genome sequencing and assembly of Indian major carp, Cirrhinus mrigala (Hamilton, 1822).</title>
        <authorList>
            <person name="Mohindra V."/>
            <person name="Chowdhury L.M."/>
            <person name="Lal K."/>
            <person name="Jena J.K."/>
        </authorList>
    </citation>
    <scope>NUCLEOTIDE SEQUENCE [LARGE SCALE GENOMIC DNA]</scope>
    <source>
        <strain evidence="3">CM1030</strain>
        <tissue evidence="3">Blood</tissue>
    </source>
</reference>
<organism evidence="3 4">
    <name type="scientific">Cirrhinus mrigala</name>
    <name type="common">Mrigala</name>
    <dbReference type="NCBI Taxonomy" id="683832"/>
    <lineage>
        <taxon>Eukaryota</taxon>
        <taxon>Metazoa</taxon>
        <taxon>Chordata</taxon>
        <taxon>Craniata</taxon>
        <taxon>Vertebrata</taxon>
        <taxon>Euteleostomi</taxon>
        <taxon>Actinopterygii</taxon>
        <taxon>Neopterygii</taxon>
        <taxon>Teleostei</taxon>
        <taxon>Ostariophysi</taxon>
        <taxon>Cypriniformes</taxon>
        <taxon>Cyprinidae</taxon>
        <taxon>Labeoninae</taxon>
        <taxon>Labeonini</taxon>
        <taxon>Cirrhinus</taxon>
    </lineage>
</organism>
<keyword evidence="4" id="KW-1185">Reference proteome</keyword>
<comment type="caution">
    <text evidence="3">The sequence shown here is derived from an EMBL/GenBank/DDBJ whole genome shotgun (WGS) entry which is preliminary data.</text>
</comment>
<feature type="domain" description="Choline/carnitine acyltransferase" evidence="2">
    <location>
        <begin position="8"/>
        <end position="53"/>
    </location>
</feature>
<accession>A0ABD0R5M4</accession>
<dbReference type="InterPro" id="IPR039551">
    <property type="entry name" value="Cho/carn_acyl_trans"/>
</dbReference>